<keyword evidence="1" id="KW-0812">Transmembrane</keyword>
<keyword evidence="1" id="KW-0472">Membrane</keyword>
<comment type="caution">
    <text evidence="3">The sequence shown here is derived from an EMBL/GenBank/DDBJ whole genome shotgun (WGS) entry which is preliminary data.</text>
</comment>
<proteinExistence type="predicted"/>
<dbReference type="Proteomes" id="UP000034778">
    <property type="component" value="Unassembled WGS sequence"/>
</dbReference>
<dbReference type="Gene3D" id="2.120.10.30">
    <property type="entry name" value="TolB, C-terminal domain"/>
    <property type="match status" value="1"/>
</dbReference>
<reference evidence="3 4" key="1">
    <citation type="journal article" date="2015" name="Nature">
        <title>rRNA introns, odd ribosomes, and small enigmatic genomes across a large radiation of phyla.</title>
        <authorList>
            <person name="Brown C.T."/>
            <person name="Hug L.A."/>
            <person name="Thomas B.C."/>
            <person name="Sharon I."/>
            <person name="Castelle C.J."/>
            <person name="Singh A."/>
            <person name="Wilkins M.J."/>
            <person name="Williams K.H."/>
            <person name="Banfield J.F."/>
        </authorList>
    </citation>
    <scope>NUCLEOTIDE SEQUENCE [LARGE SCALE GENOMIC DNA]</scope>
</reference>
<dbReference type="STRING" id="1618566.UR35_C0008G0011"/>
<dbReference type="AlphaFoldDB" id="A0A0F9ZZT0"/>
<sequence length="385" mass="42917">MAKNGLVQSRVIILFTTLVVVGIIGYIVSLVARGYQFDIDKFKFLANGILVVKSDPDGASIYVNGDLRGATNQNLKLSPSSYDIEVKKDGHISWKKRLNIKKEEVTQISAQLFKTAASLSPITFDGATNPIVSSDFSKIAYINNQGLWVMSVSSLPIGFPNEPKKITDALSTSSKYAFSPNSREILLTTDNGTYLLNSNEFTAQNQRVNIGSKVDETLKTWNKEKTQKDTAELKYLPLELNDIFKRKVSKFSFSPDATMVMYQASSEAKIKENLIPTLPGSSTQQQERDIKIGKTYIYDIKEDKNFEVGDENNNLYWLPTSRHLISAETGKIVIMDYDGTNRQTVFSGNYIAPHAYPFVNASKLLILTNLGSDSQIPNLYSLSIK</sequence>
<name>A0A0F9ZZT0_9BACT</name>
<evidence type="ECO:0000256" key="1">
    <source>
        <dbReference type="SAM" id="Phobius"/>
    </source>
</evidence>
<dbReference type="SUPFAM" id="SSF69304">
    <property type="entry name" value="Tricorn protease N-terminal domain"/>
    <property type="match status" value="1"/>
</dbReference>
<evidence type="ECO:0000259" key="2">
    <source>
        <dbReference type="Pfam" id="PF08308"/>
    </source>
</evidence>
<protein>
    <recommendedName>
        <fullName evidence="2">PEGA domain-containing protein</fullName>
    </recommendedName>
</protein>
<dbReference type="InterPro" id="IPR011042">
    <property type="entry name" value="6-blade_b-propeller_TolB-like"/>
</dbReference>
<evidence type="ECO:0000313" key="3">
    <source>
        <dbReference type="EMBL" id="KKP44466.1"/>
    </source>
</evidence>
<feature type="domain" description="PEGA" evidence="2">
    <location>
        <begin position="48"/>
        <end position="114"/>
    </location>
</feature>
<evidence type="ECO:0000313" key="4">
    <source>
        <dbReference type="Proteomes" id="UP000034778"/>
    </source>
</evidence>
<accession>A0A0F9ZZT0</accession>
<keyword evidence="1" id="KW-1133">Transmembrane helix</keyword>
<organism evidence="3 4">
    <name type="scientific">Candidatus Woesebacteria bacterium GW2011_GWB1_33_22</name>
    <dbReference type="NCBI Taxonomy" id="1618566"/>
    <lineage>
        <taxon>Bacteria</taxon>
        <taxon>Candidatus Woeseibacteriota</taxon>
    </lineage>
</organism>
<dbReference type="EMBL" id="LBOW01000008">
    <property type="protein sequence ID" value="KKP44466.1"/>
    <property type="molecule type" value="Genomic_DNA"/>
</dbReference>
<feature type="transmembrane region" description="Helical" evidence="1">
    <location>
        <begin position="12"/>
        <end position="32"/>
    </location>
</feature>
<dbReference type="InterPro" id="IPR013229">
    <property type="entry name" value="PEGA"/>
</dbReference>
<dbReference type="Pfam" id="PF08308">
    <property type="entry name" value="PEGA"/>
    <property type="match status" value="1"/>
</dbReference>
<gene>
    <name evidence="3" type="ORF">UR35_C0008G0011</name>
</gene>